<protein>
    <submittedName>
        <fullName evidence="2">Putative ribosomal N-acetyltransferase YdaF</fullName>
        <ecNumber evidence="2">2.3.1.-</ecNumber>
    </submittedName>
</protein>
<comment type="caution">
    <text evidence="2">The sequence shown here is derived from an EMBL/GenBank/DDBJ whole genome shotgun (WGS) entry which is preliminary data.</text>
</comment>
<dbReference type="SUPFAM" id="SSF55729">
    <property type="entry name" value="Acyl-CoA N-acyltransferases (Nat)"/>
    <property type="match status" value="1"/>
</dbReference>
<dbReference type="Pfam" id="PF00583">
    <property type="entry name" value="Acetyltransf_1"/>
    <property type="match status" value="1"/>
</dbReference>
<gene>
    <name evidence="2" type="primary">ydaF_3</name>
    <name evidence="2" type="ORF">OXPF_33490</name>
</gene>
<reference evidence="2 3" key="1">
    <citation type="submission" date="2015-09" db="EMBL/GenBank/DDBJ databases">
        <title>Genome sequence of Oxobacter pfennigii DSM 3222.</title>
        <authorList>
            <person name="Poehlein A."/>
            <person name="Bengelsdorf F.R."/>
            <person name="Schiel-Bengelsdorf B."/>
            <person name="Duerre P."/>
            <person name="Daniel R."/>
        </authorList>
    </citation>
    <scope>NUCLEOTIDE SEQUENCE [LARGE SCALE GENOMIC DNA]</scope>
    <source>
        <strain evidence="2 3">DSM 3222</strain>
    </source>
</reference>
<dbReference type="Proteomes" id="UP000050326">
    <property type="component" value="Unassembled WGS sequence"/>
</dbReference>
<dbReference type="InterPro" id="IPR016181">
    <property type="entry name" value="Acyl_CoA_acyltransferase"/>
</dbReference>
<dbReference type="OrthoDB" id="948250at2"/>
<evidence type="ECO:0000259" key="1">
    <source>
        <dbReference type="PROSITE" id="PS51186"/>
    </source>
</evidence>
<dbReference type="PANTHER" id="PTHR43415:SF3">
    <property type="entry name" value="GNAT-FAMILY ACETYLTRANSFERASE"/>
    <property type="match status" value="1"/>
</dbReference>
<dbReference type="PANTHER" id="PTHR43415">
    <property type="entry name" value="SPERMIDINE N(1)-ACETYLTRANSFERASE"/>
    <property type="match status" value="1"/>
</dbReference>
<organism evidence="2 3">
    <name type="scientific">Oxobacter pfennigii</name>
    <dbReference type="NCBI Taxonomy" id="36849"/>
    <lineage>
        <taxon>Bacteria</taxon>
        <taxon>Bacillati</taxon>
        <taxon>Bacillota</taxon>
        <taxon>Clostridia</taxon>
        <taxon>Eubacteriales</taxon>
        <taxon>Clostridiaceae</taxon>
        <taxon>Oxobacter</taxon>
    </lineage>
</organism>
<keyword evidence="3" id="KW-1185">Reference proteome</keyword>
<sequence>MNVYKLKDGTECFIRRATLRDAAEIVRYSNVVGGESDFLSYGNNEFSYTIEQERQVIKDYTEVKNRLFLVAVIDGSICGTLTFWGNNRKRLEHWGEFGVSVIKKYWGKGIGTTLLDTLIKWAEAGKIIKKVDLMVREDNYPAIALYKKMGFQIEGRIRRAMIIGGKYYDFLYMGRLVD</sequence>
<dbReference type="EC" id="2.3.1.-" evidence="2"/>
<keyword evidence="2" id="KW-0012">Acyltransferase</keyword>
<dbReference type="AlphaFoldDB" id="A0A0P8W5X9"/>
<dbReference type="InterPro" id="IPR000182">
    <property type="entry name" value="GNAT_dom"/>
</dbReference>
<name>A0A0P8W5X9_9CLOT</name>
<dbReference type="RefSeq" id="WP_054876342.1">
    <property type="nucleotide sequence ID" value="NZ_LKET01000043.1"/>
</dbReference>
<keyword evidence="2" id="KW-0808">Transferase</keyword>
<proteinExistence type="predicted"/>
<accession>A0A0P8W5X9</accession>
<dbReference type="GO" id="GO:0016747">
    <property type="term" value="F:acyltransferase activity, transferring groups other than amino-acyl groups"/>
    <property type="evidence" value="ECO:0007669"/>
    <property type="project" value="InterPro"/>
</dbReference>
<dbReference type="EMBL" id="LKET01000043">
    <property type="protein sequence ID" value="KPU43099.1"/>
    <property type="molecule type" value="Genomic_DNA"/>
</dbReference>
<evidence type="ECO:0000313" key="3">
    <source>
        <dbReference type="Proteomes" id="UP000050326"/>
    </source>
</evidence>
<dbReference type="CDD" id="cd04301">
    <property type="entry name" value="NAT_SF"/>
    <property type="match status" value="1"/>
</dbReference>
<feature type="domain" description="N-acetyltransferase" evidence="1">
    <location>
        <begin position="17"/>
        <end position="178"/>
    </location>
</feature>
<dbReference type="STRING" id="36849.OXPF_33490"/>
<dbReference type="PATRIC" id="fig|36849.3.peg.3545"/>
<dbReference type="PROSITE" id="PS51186">
    <property type="entry name" value="GNAT"/>
    <property type="match status" value="1"/>
</dbReference>
<evidence type="ECO:0000313" key="2">
    <source>
        <dbReference type="EMBL" id="KPU43099.1"/>
    </source>
</evidence>
<dbReference type="Gene3D" id="3.40.630.30">
    <property type="match status" value="1"/>
</dbReference>